<protein>
    <submittedName>
        <fullName evidence="1">Uncharacterized protein</fullName>
    </submittedName>
</protein>
<accession>A0A6A4TG63</accession>
<dbReference type="AlphaFoldDB" id="A0A6A4TG63"/>
<gene>
    <name evidence="1" type="ORF">F2P81_007070</name>
</gene>
<proteinExistence type="predicted"/>
<organism evidence="1 2">
    <name type="scientific">Scophthalmus maximus</name>
    <name type="common">Turbot</name>
    <name type="synonym">Psetta maxima</name>
    <dbReference type="NCBI Taxonomy" id="52904"/>
    <lineage>
        <taxon>Eukaryota</taxon>
        <taxon>Metazoa</taxon>
        <taxon>Chordata</taxon>
        <taxon>Craniata</taxon>
        <taxon>Vertebrata</taxon>
        <taxon>Euteleostomi</taxon>
        <taxon>Actinopterygii</taxon>
        <taxon>Neopterygii</taxon>
        <taxon>Teleostei</taxon>
        <taxon>Neoteleostei</taxon>
        <taxon>Acanthomorphata</taxon>
        <taxon>Carangaria</taxon>
        <taxon>Pleuronectiformes</taxon>
        <taxon>Pleuronectoidei</taxon>
        <taxon>Scophthalmidae</taxon>
        <taxon>Scophthalmus</taxon>
    </lineage>
</organism>
<evidence type="ECO:0000313" key="1">
    <source>
        <dbReference type="EMBL" id="KAF0041172.1"/>
    </source>
</evidence>
<dbReference type="EMBL" id="VEVO01000006">
    <property type="protein sequence ID" value="KAF0041172.1"/>
    <property type="molecule type" value="Genomic_DNA"/>
</dbReference>
<reference evidence="1 2" key="1">
    <citation type="submission" date="2019-06" db="EMBL/GenBank/DDBJ databases">
        <title>Draft genomes of female and male turbot (Scophthalmus maximus).</title>
        <authorList>
            <person name="Xu H."/>
            <person name="Xu X.-W."/>
            <person name="Shao C."/>
            <person name="Chen S."/>
        </authorList>
    </citation>
    <scope>NUCLEOTIDE SEQUENCE [LARGE SCALE GENOMIC DNA]</scope>
    <source>
        <strain evidence="1">Ysfricsl-2016a</strain>
        <tissue evidence="1">Blood</tissue>
    </source>
</reference>
<evidence type="ECO:0000313" key="2">
    <source>
        <dbReference type="Proteomes" id="UP000438429"/>
    </source>
</evidence>
<comment type="caution">
    <text evidence="1">The sequence shown here is derived from an EMBL/GenBank/DDBJ whole genome shotgun (WGS) entry which is preliminary data.</text>
</comment>
<dbReference type="Proteomes" id="UP000438429">
    <property type="component" value="Unassembled WGS sequence"/>
</dbReference>
<name>A0A6A4TG63_SCOMX</name>
<sequence length="85" mass="9356">MCHGDRCHNCVAHMNRTASQTQLHRLTSHINGARRSRMSPPTVAVTPTLSRVASRRVVSCRRPVSVLCSAVAFLSPRSHVVDPAR</sequence>